<organism evidence="1 2">
    <name type="scientific">Pleurotus eryngii</name>
    <name type="common">Boletus of the steppes</name>
    <dbReference type="NCBI Taxonomy" id="5323"/>
    <lineage>
        <taxon>Eukaryota</taxon>
        <taxon>Fungi</taxon>
        <taxon>Dikarya</taxon>
        <taxon>Basidiomycota</taxon>
        <taxon>Agaricomycotina</taxon>
        <taxon>Agaricomycetes</taxon>
        <taxon>Agaricomycetidae</taxon>
        <taxon>Agaricales</taxon>
        <taxon>Pleurotineae</taxon>
        <taxon>Pleurotaceae</taxon>
        <taxon>Pleurotus</taxon>
    </lineage>
</organism>
<proteinExistence type="predicted"/>
<evidence type="ECO:0000313" key="1">
    <source>
        <dbReference type="EMBL" id="KAF9491681.1"/>
    </source>
</evidence>
<protein>
    <submittedName>
        <fullName evidence="1">Uncharacterized protein</fullName>
    </submittedName>
</protein>
<accession>A0A9P5ZQ84</accession>
<reference evidence="1" key="1">
    <citation type="submission" date="2020-11" db="EMBL/GenBank/DDBJ databases">
        <authorList>
            <consortium name="DOE Joint Genome Institute"/>
            <person name="Ahrendt S."/>
            <person name="Riley R."/>
            <person name="Andreopoulos W."/>
            <person name="Labutti K."/>
            <person name="Pangilinan J."/>
            <person name="Ruiz-Duenas F.J."/>
            <person name="Barrasa J.M."/>
            <person name="Sanchez-Garcia M."/>
            <person name="Camarero S."/>
            <person name="Miyauchi S."/>
            <person name="Serrano A."/>
            <person name="Linde D."/>
            <person name="Babiker R."/>
            <person name="Drula E."/>
            <person name="Ayuso-Fernandez I."/>
            <person name="Pacheco R."/>
            <person name="Padilla G."/>
            <person name="Ferreira P."/>
            <person name="Barriuso J."/>
            <person name="Kellner H."/>
            <person name="Castanera R."/>
            <person name="Alfaro M."/>
            <person name="Ramirez L."/>
            <person name="Pisabarro A.G."/>
            <person name="Kuo A."/>
            <person name="Tritt A."/>
            <person name="Lipzen A."/>
            <person name="He G."/>
            <person name="Yan M."/>
            <person name="Ng V."/>
            <person name="Cullen D."/>
            <person name="Martin F."/>
            <person name="Rosso M.-N."/>
            <person name="Henrissat B."/>
            <person name="Hibbett D."/>
            <person name="Martinez A.T."/>
            <person name="Grigoriev I.V."/>
        </authorList>
    </citation>
    <scope>NUCLEOTIDE SEQUENCE</scope>
    <source>
        <strain evidence="1">ATCC 90797</strain>
    </source>
</reference>
<dbReference type="EMBL" id="MU154614">
    <property type="protein sequence ID" value="KAF9491681.1"/>
    <property type="molecule type" value="Genomic_DNA"/>
</dbReference>
<keyword evidence="2" id="KW-1185">Reference proteome</keyword>
<evidence type="ECO:0000313" key="2">
    <source>
        <dbReference type="Proteomes" id="UP000807025"/>
    </source>
</evidence>
<sequence length="160" mass="16928">MDPLLTVPLLYGCSDGGLIPSLSTSPRNSQPLVRRNLQLYDADPLPYHVPTSLIGTAHLEMLEVASDSTLMNDSLAAYKSTPPIGDAAGSTRSFSAANARQVGGRPMAGGLLCLPILQPRHARAAHTRGRFRPICFLISAVTTHGAGSNPRTVELDVDKG</sequence>
<gene>
    <name evidence="1" type="ORF">BDN71DRAFT_1510157</name>
</gene>
<comment type="caution">
    <text evidence="1">The sequence shown here is derived from an EMBL/GenBank/DDBJ whole genome shotgun (WGS) entry which is preliminary data.</text>
</comment>
<dbReference type="Proteomes" id="UP000807025">
    <property type="component" value="Unassembled WGS sequence"/>
</dbReference>
<name>A0A9P5ZQ84_PLEER</name>
<dbReference type="AlphaFoldDB" id="A0A9P5ZQ84"/>